<reference evidence="1" key="2">
    <citation type="submission" date="2023-06" db="EMBL/GenBank/DDBJ databases">
        <authorList>
            <consortium name="Lawrence Berkeley National Laboratory"/>
            <person name="Haridas S."/>
            <person name="Hensen N."/>
            <person name="Bonometti L."/>
            <person name="Westerberg I."/>
            <person name="Brannstrom I.O."/>
            <person name="Guillou S."/>
            <person name="Cros-Aarteil S."/>
            <person name="Calhoun S."/>
            <person name="Kuo A."/>
            <person name="Mondo S."/>
            <person name="Pangilinan J."/>
            <person name="Riley R."/>
            <person name="Labutti K."/>
            <person name="Andreopoulos B."/>
            <person name="Lipzen A."/>
            <person name="Chen C."/>
            <person name="Yanf M."/>
            <person name="Daum C."/>
            <person name="Ng V."/>
            <person name="Clum A."/>
            <person name="Steindorff A."/>
            <person name="Ohm R."/>
            <person name="Martin F."/>
            <person name="Silar P."/>
            <person name="Natvig D."/>
            <person name="Lalanne C."/>
            <person name="Gautier V."/>
            <person name="Ament-Velasquez S.L."/>
            <person name="Kruys A."/>
            <person name="Hutchinson M.I."/>
            <person name="Powell A.J."/>
            <person name="Barry K."/>
            <person name="Miller A.N."/>
            <person name="Grigoriev I.V."/>
            <person name="Debuchy R."/>
            <person name="Gladieux P."/>
            <person name="Thoren M.H."/>
            <person name="Johannesson H."/>
        </authorList>
    </citation>
    <scope>NUCLEOTIDE SEQUENCE</scope>
    <source>
        <strain evidence="1">CBS 314.62</strain>
    </source>
</reference>
<dbReference type="AlphaFoldDB" id="A0AAE0XD22"/>
<name>A0AAE0XD22_9PEZI</name>
<evidence type="ECO:0000313" key="1">
    <source>
        <dbReference type="EMBL" id="KAK3690400.1"/>
    </source>
</evidence>
<dbReference type="Proteomes" id="UP001270362">
    <property type="component" value="Unassembled WGS sequence"/>
</dbReference>
<comment type="caution">
    <text evidence="1">The sequence shown here is derived from an EMBL/GenBank/DDBJ whole genome shotgun (WGS) entry which is preliminary data.</text>
</comment>
<dbReference type="EMBL" id="JAULSO010000002">
    <property type="protein sequence ID" value="KAK3690400.1"/>
    <property type="molecule type" value="Genomic_DNA"/>
</dbReference>
<reference evidence="1" key="1">
    <citation type="journal article" date="2023" name="Mol. Phylogenet. Evol.">
        <title>Genome-scale phylogeny and comparative genomics of the fungal order Sordariales.</title>
        <authorList>
            <person name="Hensen N."/>
            <person name="Bonometti L."/>
            <person name="Westerberg I."/>
            <person name="Brannstrom I.O."/>
            <person name="Guillou S."/>
            <person name="Cros-Aarteil S."/>
            <person name="Calhoun S."/>
            <person name="Haridas S."/>
            <person name="Kuo A."/>
            <person name="Mondo S."/>
            <person name="Pangilinan J."/>
            <person name="Riley R."/>
            <person name="LaButti K."/>
            <person name="Andreopoulos B."/>
            <person name="Lipzen A."/>
            <person name="Chen C."/>
            <person name="Yan M."/>
            <person name="Daum C."/>
            <person name="Ng V."/>
            <person name="Clum A."/>
            <person name="Steindorff A."/>
            <person name="Ohm R.A."/>
            <person name="Martin F."/>
            <person name="Silar P."/>
            <person name="Natvig D.O."/>
            <person name="Lalanne C."/>
            <person name="Gautier V."/>
            <person name="Ament-Velasquez S.L."/>
            <person name="Kruys A."/>
            <person name="Hutchinson M.I."/>
            <person name="Powell A.J."/>
            <person name="Barry K."/>
            <person name="Miller A.N."/>
            <person name="Grigoriev I.V."/>
            <person name="Debuchy R."/>
            <person name="Gladieux P."/>
            <person name="Hiltunen Thoren M."/>
            <person name="Johannesson H."/>
        </authorList>
    </citation>
    <scope>NUCLEOTIDE SEQUENCE</scope>
    <source>
        <strain evidence="1">CBS 314.62</strain>
    </source>
</reference>
<sequence>MAQVLVGGPEKRTGKTREQIYKDILSSEVLPTFYNWKRAWGVLGYKISPRSQPREHRPHLDVFIQEMIAQWLFIQRDPRHPETTSRRAAKARAYILDGLRTFGFRSPLWSVNSTDMHVLLDRFRNDGTYGVLPGPRAGRVGTKDTVENTEIYRGFRVIAPAMTTFEPHDRERSQRVMWIRWHRYQGFRVRSPGVAPGQNGANFYFKAIPVPPGPDSLWHSLSYWRSQYRDSLNNSNGASIWKHGNAKARIWTYFMQVLADQTHVRWKDYQRYQHLSRTVHPDFGELSLIRCLHAGRLQSRAAVCYWRSILYVIADYFATQVIVFRWAGEQDEDEGRTASPLVDRRPDDIDLGMQTTWTQGRPAYSYDVYGAPRPDGSVAPILLATSDYENYDPVDYDLAALHLTRGYEGAAVVNPAPPPPFIVPPGLPEHPWWPRPNLNPPAIGNPPIHVLDATGNPPCQLARYNFIPDVQMQFNHPNTWRNDREGLLHRPVAWAVPEPDRPPVRTRISRQIHYRFQAAFDLDGLGFDMPPGDIIEAWRDHRDNFVTPRYGLEEQPWQLRFGPLVDGLNVVGDYTQWLGHPEIEFEDARVFGQVSHRVVS</sequence>
<accession>A0AAE0XD22</accession>
<keyword evidence="2" id="KW-1185">Reference proteome</keyword>
<protein>
    <submittedName>
        <fullName evidence="1">Uncharacterized protein</fullName>
    </submittedName>
</protein>
<organism evidence="1 2">
    <name type="scientific">Podospora appendiculata</name>
    <dbReference type="NCBI Taxonomy" id="314037"/>
    <lineage>
        <taxon>Eukaryota</taxon>
        <taxon>Fungi</taxon>
        <taxon>Dikarya</taxon>
        <taxon>Ascomycota</taxon>
        <taxon>Pezizomycotina</taxon>
        <taxon>Sordariomycetes</taxon>
        <taxon>Sordariomycetidae</taxon>
        <taxon>Sordariales</taxon>
        <taxon>Podosporaceae</taxon>
        <taxon>Podospora</taxon>
    </lineage>
</organism>
<gene>
    <name evidence="1" type="ORF">B0T22DRAFT_537074</name>
</gene>
<proteinExistence type="predicted"/>
<evidence type="ECO:0000313" key="2">
    <source>
        <dbReference type="Proteomes" id="UP001270362"/>
    </source>
</evidence>